<dbReference type="Proteomes" id="UP000075901">
    <property type="component" value="Unassembled WGS sequence"/>
</dbReference>
<dbReference type="Gene3D" id="3.90.215.10">
    <property type="entry name" value="Gamma Fibrinogen, chain A, domain 1"/>
    <property type="match status" value="1"/>
</dbReference>
<dbReference type="InterPro" id="IPR036056">
    <property type="entry name" value="Fibrinogen-like_C"/>
</dbReference>
<proteinExistence type="predicted"/>
<sequence>DEPSKKSGLYLLHTNDTEEPFEGYCEQTRFGGGWLVIQRHTNGSLNFYRNWNEYRDGFGTVGQEFWIGLERLHRLTAARSYELVVELEDFSGNYMYAQYDGFLVGSETEQYLLKKVGKYSGTAGDSLSSHQGMKFTTLDRDNDLRPGDNCAVLSEGAWWYNNCHYSNLNGRRLNSNELRSMGWYHYKHSFVGMAYSRMMIRDV</sequence>
<name>A0A182SSS1_9DIPT</name>
<evidence type="ECO:0000313" key="4">
    <source>
        <dbReference type="Proteomes" id="UP000075901"/>
    </source>
</evidence>
<dbReference type="InterPro" id="IPR014716">
    <property type="entry name" value="Fibrinogen_a/b/g_C_1"/>
</dbReference>
<dbReference type="AlphaFoldDB" id="A0A182SSS1"/>
<dbReference type="InterPro" id="IPR020837">
    <property type="entry name" value="Fibrinogen_CS"/>
</dbReference>
<dbReference type="EnsemblMetazoa" id="AMAM012683-RA">
    <property type="protein sequence ID" value="AMAM012683-PA"/>
    <property type="gene ID" value="AMAM012683"/>
</dbReference>
<dbReference type="PROSITE" id="PS51406">
    <property type="entry name" value="FIBRINOGEN_C_2"/>
    <property type="match status" value="1"/>
</dbReference>
<feature type="domain" description="Fibrinogen C-terminal" evidence="2">
    <location>
        <begin position="1"/>
        <end position="203"/>
    </location>
</feature>
<keyword evidence="1" id="KW-1015">Disulfide bond</keyword>
<dbReference type="CDD" id="cd00087">
    <property type="entry name" value="FReD"/>
    <property type="match status" value="1"/>
</dbReference>
<dbReference type="PANTHER" id="PTHR19143:SF327">
    <property type="entry name" value="FI21813P1-RELATED"/>
    <property type="match status" value="1"/>
</dbReference>
<reference evidence="4" key="1">
    <citation type="submission" date="2013-09" db="EMBL/GenBank/DDBJ databases">
        <title>The Genome Sequence of Anopheles maculatus species B.</title>
        <authorList>
            <consortium name="The Broad Institute Genomics Platform"/>
            <person name="Neafsey D.E."/>
            <person name="Besansky N."/>
            <person name="Howell P."/>
            <person name="Walton C."/>
            <person name="Young S.K."/>
            <person name="Zeng Q."/>
            <person name="Gargeya S."/>
            <person name="Fitzgerald M."/>
            <person name="Haas B."/>
            <person name="Abouelleil A."/>
            <person name="Allen A.W."/>
            <person name="Alvarado L."/>
            <person name="Arachchi H.M."/>
            <person name="Berlin A.M."/>
            <person name="Chapman S.B."/>
            <person name="Gainer-Dewar J."/>
            <person name="Goldberg J."/>
            <person name="Griggs A."/>
            <person name="Gujja S."/>
            <person name="Hansen M."/>
            <person name="Howarth C."/>
            <person name="Imamovic A."/>
            <person name="Ireland A."/>
            <person name="Larimer J."/>
            <person name="McCowan C."/>
            <person name="Murphy C."/>
            <person name="Pearson M."/>
            <person name="Poon T.W."/>
            <person name="Priest M."/>
            <person name="Roberts A."/>
            <person name="Saif S."/>
            <person name="Shea T."/>
            <person name="Sisk P."/>
            <person name="Sykes S."/>
            <person name="Wortman J."/>
            <person name="Nusbaum C."/>
            <person name="Birren B."/>
        </authorList>
    </citation>
    <scope>NUCLEOTIDE SEQUENCE [LARGE SCALE GENOMIC DNA]</scope>
    <source>
        <strain evidence="4">maculatus3</strain>
    </source>
</reference>
<dbReference type="InterPro" id="IPR050373">
    <property type="entry name" value="Fibrinogen_C-term_domain"/>
</dbReference>
<dbReference type="GO" id="GO:0005615">
    <property type="term" value="C:extracellular space"/>
    <property type="evidence" value="ECO:0007669"/>
    <property type="project" value="TreeGrafter"/>
</dbReference>
<organism evidence="3 4">
    <name type="scientific">Anopheles maculatus</name>
    <dbReference type="NCBI Taxonomy" id="74869"/>
    <lineage>
        <taxon>Eukaryota</taxon>
        <taxon>Metazoa</taxon>
        <taxon>Ecdysozoa</taxon>
        <taxon>Arthropoda</taxon>
        <taxon>Hexapoda</taxon>
        <taxon>Insecta</taxon>
        <taxon>Pterygota</taxon>
        <taxon>Neoptera</taxon>
        <taxon>Endopterygota</taxon>
        <taxon>Diptera</taxon>
        <taxon>Nematocera</taxon>
        <taxon>Culicoidea</taxon>
        <taxon>Culicidae</taxon>
        <taxon>Anophelinae</taxon>
        <taxon>Anopheles</taxon>
        <taxon>Anopheles maculatus group</taxon>
    </lineage>
</organism>
<accession>A0A182SSS1</accession>
<dbReference type="SMART" id="SM00186">
    <property type="entry name" value="FBG"/>
    <property type="match status" value="1"/>
</dbReference>
<dbReference type="PANTHER" id="PTHR19143">
    <property type="entry name" value="FIBRINOGEN/TENASCIN/ANGIOPOEITIN"/>
    <property type="match status" value="1"/>
</dbReference>
<reference evidence="3" key="2">
    <citation type="submission" date="2020-05" db="UniProtKB">
        <authorList>
            <consortium name="EnsemblMetazoa"/>
        </authorList>
    </citation>
    <scope>IDENTIFICATION</scope>
    <source>
        <strain evidence="3">maculatus3</strain>
    </source>
</reference>
<evidence type="ECO:0000313" key="3">
    <source>
        <dbReference type="EnsemblMetazoa" id="AMAM012683-PA"/>
    </source>
</evidence>
<dbReference type="Pfam" id="PF00147">
    <property type="entry name" value="Fibrinogen_C"/>
    <property type="match status" value="1"/>
</dbReference>
<protein>
    <submittedName>
        <fullName evidence="3">Fibrinogen C-terminal domain-containing protein</fullName>
    </submittedName>
</protein>
<dbReference type="VEuPathDB" id="VectorBase:AMAM012683"/>
<evidence type="ECO:0000259" key="2">
    <source>
        <dbReference type="PROSITE" id="PS51406"/>
    </source>
</evidence>
<dbReference type="NCBIfam" id="NF040941">
    <property type="entry name" value="GGGWT_bact"/>
    <property type="match status" value="1"/>
</dbReference>
<dbReference type="InterPro" id="IPR002181">
    <property type="entry name" value="Fibrinogen_a/b/g_C_dom"/>
</dbReference>
<dbReference type="PROSITE" id="PS00514">
    <property type="entry name" value="FIBRINOGEN_C_1"/>
    <property type="match status" value="1"/>
</dbReference>
<evidence type="ECO:0000256" key="1">
    <source>
        <dbReference type="ARBA" id="ARBA00023157"/>
    </source>
</evidence>
<dbReference type="SUPFAM" id="SSF56496">
    <property type="entry name" value="Fibrinogen C-terminal domain-like"/>
    <property type="match status" value="1"/>
</dbReference>
<keyword evidence="4" id="KW-1185">Reference proteome</keyword>